<gene>
    <name evidence="17" type="ORF">K450DRAFT_251888</name>
</gene>
<dbReference type="FunFam" id="3.30.450.20:FF:000064">
    <property type="entry name" value="Vivid PAS protein VVD"/>
    <property type="match status" value="1"/>
</dbReference>
<proteinExistence type="predicted"/>
<dbReference type="InterPro" id="IPR000014">
    <property type="entry name" value="PAS"/>
</dbReference>
<dbReference type="GO" id="GO:0009881">
    <property type="term" value="F:photoreceptor activity"/>
    <property type="evidence" value="ECO:0007669"/>
    <property type="project" value="UniProtKB-KW"/>
</dbReference>
<dbReference type="EMBL" id="MU620940">
    <property type="protein sequence ID" value="KAI8577484.1"/>
    <property type="molecule type" value="Genomic_DNA"/>
</dbReference>
<keyword evidence="4" id="KW-0288">FMN</keyword>
<evidence type="ECO:0000256" key="2">
    <source>
        <dbReference type="ARBA" id="ARBA00022606"/>
    </source>
</evidence>
<keyword evidence="9" id="KW-0157">Chromophore</keyword>
<reference evidence="17" key="1">
    <citation type="submission" date="2021-06" db="EMBL/GenBank/DDBJ databases">
        <authorList>
            <consortium name="DOE Joint Genome Institute"/>
            <person name="Mondo S.J."/>
            <person name="Amses K.R."/>
            <person name="Simmons D.R."/>
            <person name="Longcore J.E."/>
            <person name="Seto K."/>
            <person name="Alves G.H."/>
            <person name="Bonds A.E."/>
            <person name="Quandt C.A."/>
            <person name="Davis W.J."/>
            <person name="Chang Y."/>
            <person name="Letcher P.M."/>
            <person name="Powell M.J."/>
            <person name="Kuo A."/>
            <person name="Labutti K."/>
            <person name="Pangilinan J."/>
            <person name="Andreopoulos W."/>
            <person name="Tritt A."/>
            <person name="Riley R."/>
            <person name="Hundley H."/>
            <person name="Johnson J."/>
            <person name="Lipzen A."/>
            <person name="Barry K."/>
            <person name="Berbee M.L."/>
            <person name="Buchler N.E."/>
            <person name="Grigoriev I.V."/>
            <person name="Spatafora J.W."/>
            <person name="Stajich J.E."/>
            <person name="James T.Y."/>
        </authorList>
    </citation>
    <scope>NUCLEOTIDE SEQUENCE</scope>
    <source>
        <strain evidence="17">AG</strain>
    </source>
</reference>
<dbReference type="GeneID" id="75916131"/>
<evidence type="ECO:0000256" key="14">
    <source>
        <dbReference type="ARBA" id="ARBA00023170"/>
    </source>
</evidence>
<keyword evidence="7" id="KW-0863">Zinc-finger</keyword>
<dbReference type="PANTHER" id="PTHR47429:SF7">
    <property type="entry name" value="GATA-FACTOR"/>
    <property type="match status" value="1"/>
</dbReference>
<reference evidence="17" key="2">
    <citation type="journal article" date="2022" name="Proc. Natl. Acad. Sci. U.S.A.">
        <title>Diploid-dominant life cycles characterize the early evolution of Fungi.</title>
        <authorList>
            <person name="Amses K.R."/>
            <person name="Simmons D.R."/>
            <person name="Longcore J.E."/>
            <person name="Mondo S.J."/>
            <person name="Seto K."/>
            <person name="Jeronimo G.H."/>
            <person name="Bonds A.E."/>
            <person name="Quandt C.A."/>
            <person name="Davis W.J."/>
            <person name="Chang Y."/>
            <person name="Federici B.A."/>
            <person name="Kuo A."/>
            <person name="LaButti K."/>
            <person name="Pangilinan J."/>
            <person name="Andreopoulos W."/>
            <person name="Tritt A."/>
            <person name="Riley R."/>
            <person name="Hundley H."/>
            <person name="Johnson J."/>
            <person name="Lipzen A."/>
            <person name="Barry K."/>
            <person name="Lang B.F."/>
            <person name="Cuomo C.A."/>
            <person name="Buchler N.E."/>
            <person name="Grigoriev I.V."/>
            <person name="Spatafora J.W."/>
            <person name="Stajich J.E."/>
            <person name="James T.Y."/>
        </authorList>
    </citation>
    <scope>NUCLEOTIDE SEQUENCE</scope>
    <source>
        <strain evidence="17">AG</strain>
    </source>
</reference>
<keyword evidence="10" id="KW-0805">Transcription regulation</keyword>
<keyword evidence="1" id="KW-0600">Photoreceptor protein</keyword>
<evidence type="ECO:0000256" key="9">
    <source>
        <dbReference type="ARBA" id="ARBA00022991"/>
    </source>
</evidence>
<name>A0AAD5HC40_UMBRA</name>
<dbReference type="Pfam" id="PF08447">
    <property type="entry name" value="PAS_3"/>
    <property type="match status" value="1"/>
</dbReference>
<dbReference type="SMART" id="SM00091">
    <property type="entry name" value="PAS"/>
    <property type="match status" value="3"/>
</dbReference>
<dbReference type="RefSeq" id="XP_051442488.1">
    <property type="nucleotide sequence ID" value="XM_051590788.1"/>
</dbReference>
<keyword evidence="12" id="KW-0010">Activator</keyword>
<evidence type="ECO:0000259" key="16">
    <source>
        <dbReference type="PROSITE" id="PS50112"/>
    </source>
</evidence>
<evidence type="ECO:0000256" key="7">
    <source>
        <dbReference type="ARBA" id="ARBA00022771"/>
    </source>
</evidence>
<keyword evidence="11" id="KW-0238">DNA-binding</keyword>
<dbReference type="Gene3D" id="3.30.450.20">
    <property type="entry name" value="PAS domain"/>
    <property type="match status" value="3"/>
</dbReference>
<evidence type="ECO:0000256" key="15">
    <source>
        <dbReference type="SAM" id="MobiDB-lite"/>
    </source>
</evidence>
<dbReference type="GO" id="GO:0005634">
    <property type="term" value="C:nucleus"/>
    <property type="evidence" value="ECO:0007669"/>
    <property type="project" value="TreeGrafter"/>
</dbReference>
<feature type="domain" description="PAS" evidence="16">
    <location>
        <begin position="497"/>
        <end position="549"/>
    </location>
</feature>
<protein>
    <recommendedName>
        <fullName evidence="16">PAS domain-containing protein</fullName>
    </recommendedName>
</protein>
<feature type="domain" description="PAS" evidence="16">
    <location>
        <begin position="360"/>
        <end position="423"/>
    </location>
</feature>
<dbReference type="CDD" id="cd00130">
    <property type="entry name" value="PAS"/>
    <property type="match status" value="1"/>
</dbReference>
<evidence type="ECO:0000256" key="12">
    <source>
        <dbReference type="ARBA" id="ARBA00023159"/>
    </source>
</evidence>
<organism evidence="17 18">
    <name type="scientific">Umbelopsis ramanniana AG</name>
    <dbReference type="NCBI Taxonomy" id="1314678"/>
    <lineage>
        <taxon>Eukaryota</taxon>
        <taxon>Fungi</taxon>
        <taxon>Fungi incertae sedis</taxon>
        <taxon>Mucoromycota</taxon>
        <taxon>Mucoromycotina</taxon>
        <taxon>Umbelopsidomycetes</taxon>
        <taxon>Umbelopsidales</taxon>
        <taxon>Umbelopsidaceae</taxon>
        <taxon>Umbelopsis</taxon>
    </lineage>
</organism>
<comment type="caution">
    <text evidence="17">The sequence shown here is derived from an EMBL/GenBank/DDBJ whole genome shotgun (WGS) entry which is preliminary data.</text>
</comment>
<evidence type="ECO:0000256" key="4">
    <source>
        <dbReference type="ARBA" id="ARBA00022643"/>
    </source>
</evidence>
<evidence type="ECO:0000313" key="17">
    <source>
        <dbReference type="EMBL" id="KAI8577484.1"/>
    </source>
</evidence>
<evidence type="ECO:0000256" key="6">
    <source>
        <dbReference type="ARBA" id="ARBA00022737"/>
    </source>
</evidence>
<keyword evidence="8" id="KW-0862">Zinc</keyword>
<feature type="compositionally biased region" description="Basic and acidic residues" evidence="15">
    <location>
        <begin position="623"/>
        <end position="632"/>
    </location>
</feature>
<keyword evidence="13" id="KW-0804">Transcription</keyword>
<dbReference type="InterPro" id="IPR035965">
    <property type="entry name" value="PAS-like_dom_sf"/>
</dbReference>
<evidence type="ECO:0000313" key="18">
    <source>
        <dbReference type="Proteomes" id="UP001206595"/>
    </source>
</evidence>
<evidence type="ECO:0000256" key="11">
    <source>
        <dbReference type="ARBA" id="ARBA00023125"/>
    </source>
</evidence>
<keyword evidence="3" id="KW-0285">Flavoprotein</keyword>
<dbReference type="PANTHER" id="PTHR47429">
    <property type="entry name" value="PROTEIN TWIN LOV 1"/>
    <property type="match status" value="1"/>
</dbReference>
<keyword evidence="18" id="KW-1185">Reference proteome</keyword>
<evidence type="ECO:0000256" key="5">
    <source>
        <dbReference type="ARBA" id="ARBA00022723"/>
    </source>
</evidence>
<keyword evidence="14" id="KW-0675">Receptor</keyword>
<feature type="region of interest" description="Disordered" evidence="15">
    <location>
        <begin position="616"/>
        <end position="642"/>
    </location>
</feature>
<dbReference type="AlphaFoldDB" id="A0AAD5HC40"/>
<evidence type="ECO:0000256" key="1">
    <source>
        <dbReference type="ARBA" id="ARBA00022543"/>
    </source>
</evidence>
<accession>A0AAD5HC40</accession>
<evidence type="ECO:0000256" key="8">
    <source>
        <dbReference type="ARBA" id="ARBA00022833"/>
    </source>
</evidence>
<dbReference type="GO" id="GO:0008270">
    <property type="term" value="F:zinc ion binding"/>
    <property type="evidence" value="ECO:0007669"/>
    <property type="project" value="UniProtKB-KW"/>
</dbReference>
<evidence type="ECO:0000256" key="10">
    <source>
        <dbReference type="ARBA" id="ARBA00023015"/>
    </source>
</evidence>
<dbReference type="Pfam" id="PF13426">
    <property type="entry name" value="PAS_9"/>
    <property type="match status" value="2"/>
</dbReference>
<evidence type="ECO:0000256" key="13">
    <source>
        <dbReference type="ARBA" id="ARBA00023163"/>
    </source>
</evidence>
<keyword evidence="2" id="KW-0716">Sensory transduction</keyword>
<dbReference type="PROSITE" id="PS50112">
    <property type="entry name" value="PAS"/>
    <property type="match status" value="2"/>
</dbReference>
<dbReference type="SUPFAM" id="SSF55785">
    <property type="entry name" value="PYP-like sensor domain (PAS domain)"/>
    <property type="match status" value="3"/>
</dbReference>
<dbReference type="Proteomes" id="UP001206595">
    <property type="component" value="Unassembled WGS sequence"/>
</dbReference>
<keyword evidence="5" id="KW-0479">Metal-binding</keyword>
<dbReference type="InterPro" id="IPR013655">
    <property type="entry name" value="PAS_fold_3"/>
</dbReference>
<dbReference type="NCBIfam" id="TIGR00229">
    <property type="entry name" value="sensory_box"/>
    <property type="match status" value="1"/>
</dbReference>
<keyword evidence="6" id="KW-0677">Repeat</keyword>
<dbReference type="GO" id="GO:0003677">
    <property type="term" value="F:DNA binding"/>
    <property type="evidence" value="ECO:0007669"/>
    <property type="project" value="UniProtKB-KW"/>
</dbReference>
<evidence type="ECO:0000256" key="3">
    <source>
        <dbReference type="ARBA" id="ARBA00022630"/>
    </source>
</evidence>
<sequence>MREPVASNNVALADPFEPIAMNASQLPPSNPHMFLENDFTSASCSFPQQSTSYQTTNFVPSLANSNIMPPIGPLPSTKSDHQMSGMYSSSGFDMLSVLARLANRPNPQIDLGPVDLSCSFVVADARQYDTPIIYVSPMFERMTLYSASEAMGLNCRFLQAPDGHVAKGTIRSYTEDTSVLHIKQHMIQGKESQASLVNYKKGGQPFVNLVTVIPLTWDNDEIAYFVGLQVDMVRQPESILERMRNGTYVANYHTITIPPTIPSTTTTITESQDAGDGPLEYYRPDIVVPSNQIPTLNHYNQFDTPVQQKELPQIQPANMIKESPSSRATKRQRTTHGIIDILLTKKAETESLKRQWNQVVLENTNAFVHVLSLKGIFLYCSRATSKILEYDPSELLGTSISKLIHPSDVIPVMRDLKESSNSKVPINLIYRIKRKISGYMWIECHGRLDLEQGKGRKCVILSGRERPVYELGRQRVSTAITSSEHQDFGDNEFWGKLSVDGLFLYVTSSSERAVGLKSEDFNGLSIFQVTRHEEAAEIADALQQVRTGEAVNIRHHIRNNENEETLVDTCFYPGNTAQENDHPPFILIRVVNSEAEPADSLTVANKVESLEADVGCGFDSDYEDGHESDHSGDSGSTSEESVGIPEATIEENLFNELETSRNTSWQFEMHQMRLINKRLREKIHRLSKRSTL</sequence>